<dbReference type="Gene3D" id="1.10.287.470">
    <property type="entry name" value="Helix hairpin bin"/>
    <property type="match status" value="1"/>
</dbReference>
<dbReference type="KEGG" id="nja:NSJP_2517"/>
<proteinExistence type="inferred from homology"/>
<dbReference type="InterPro" id="IPR006143">
    <property type="entry name" value="RND_pump_MFP"/>
</dbReference>
<dbReference type="PANTHER" id="PTHR30158">
    <property type="entry name" value="ACRA/E-RELATED COMPONENT OF DRUG EFFLUX TRANSPORTER"/>
    <property type="match status" value="1"/>
</dbReference>
<dbReference type="PROSITE" id="PS51257">
    <property type="entry name" value="PROKAR_LIPOPROTEIN"/>
    <property type="match status" value="1"/>
</dbReference>
<feature type="domain" description="Multidrug resistance protein MdtA-like beta-barrel" evidence="6">
    <location>
        <begin position="212"/>
        <end position="302"/>
    </location>
</feature>
<comment type="similarity">
    <text evidence="2">Belongs to the membrane fusion protein (MFP) (TC 8.A.1) family.</text>
</comment>
<evidence type="ECO:0000259" key="6">
    <source>
        <dbReference type="Pfam" id="PF25944"/>
    </source>
</evidence>
<dbReference type="GO" id="GO:0022857">
    <property type="term" value="F:transmembrane transporter activity"/>
    <property type="evidence" value="ECO:0007669"/>
    <property type="project" value="InterPro"/>
</dbReference>
<dbReference type="InterPro" id="IPR058624">
    <property type="entry name" value="MdtA-like_HH"/>
</dbReference>
<dbReference type="AlphaFoldDB" id="A0A1W1I738"/>
<gene>
    <name evidence="8" type="ORF">NSJP_2517</name>
</gene>
<dbReference type="InterPro" id="IPR058626">
    <property type="entry name" value="MdtA-like_b-barrel"/>
</dbReference>
<dbReference type="Proteomes" id="UP000192042">
    <property type="component" value="Chromosome I"/>
</dbReference>
<sequence length="401" mass="42689">MARSRIPGFSPSGAVFLTIVGLAALGASGCERKDAVSALAPDVLVTEVVRRDVPIYAEGVGTTAGTIDAQIRAKVQGYLLTRNYVEGSYVKAGDLLFKIDARPYQASFDQLRGELARAEAAYKKTQMDVARDTPLAKQGAVSQKELDDSIQANEANKANVFSARANLEKGKLNLDWTSIASPVDGVAGVASAQIGDLIMENTVLTTVSQVDPIKVLFPISEKMYLRFAERIQKAVANPTGDQRSSAPLELILADGTVYAHKGKAALPDRQVDVKTGTITIVSYFPNPGNVLRPGQYAKVRAVVETVRDALLVPQRAVQELQGIYQVAVVDADNKIAVRSVKPGARIGSQWVITSGLNQGERVVVEGLQKVRSGLVVSPKPVPPEPASTDPDRQPAPPAAGT</sequence>
<dbReference type="InterPro" id="IPR058625">
    <property type="entry name" value="MdtA-like_BSH"/>
</dbReference>
<feature type="domain" description="Multidrug resistance protein MdtA-like alpha-helical hairpin" evidence="4">
    <location>
        <begin position="109"/>
        <end position="177"/>
    </location>
</feature>
<name>A0A1W1I738_9BACT</name>
<dbReference type="Pfam" id="PF25944">
    <property type="entry name" value="Beta-barrel_RND"/>
    <property type="match status" value="1"/>
</dbReference>
<feature type="domain" description="Multidrug resistance protein MdtA-like barrel-sandwich hybrid" evidence="5">
    <location>
        <begin position="69"/>
        <end position="203"/>
    </location>
</feature>
<dbReference type="RefSeq" id="WP_197685405.1">
    <property type="nucleotide sequence ID" value="NZ_LT828648.1"/>
</dbReference>
<evidence type="ECO:0000256" key="2">
    <source>
        <dbReference type="ARBA" id="ARBA00009477"/>
    </source>
</evidence>
<accession>A0A1W1I738</accession>
<dbReference type="Gene3D" id="2.40.30.170">
    <property type="match status" value="1"/>
</dbReference>
<evidence type="ECO:0000259" key="5">
    <source>
        <dbReference type="Pfam" id="PF25917"/>
    </source>
</evidence>
<evidence type="ECO:0000256" key="3">
    <source>
        <dbReference type="SAM" id="MobiDB-lite"/>
    </source>
</evidence>
<dbReference type="Pfam" id="PF25967">
    <property type="entry name" value="RND-MFP_C"/>
    <property type="match status" value="1"/>
</dbReference>
<dbReference type="Gene3D" id="2.40.420.20">
    <property type="match status" value="1"/>
</dbReference>
<keyword evidence="9" id="KW-1185">Reference proteome</keyword>
<dbReference type="SUPFAM" id="SSF111369">
    <property type="entry name" value="HlyD-like secretion proteins"/>
    <property type="match status" value="1"/>
</dbReference>
<evidence type="ECO:0000313" key="9">
    <source>
        <dbReference type="Proteomes" id="UP000192042"/>
    </source>
</evidence>
<dbReference type="GO" id="GO:0005886">
    <property type="term" value="C:plasma membrane"/>
    <property type="evidence" value="ECO:0007669"/>
    <property type="project" value="TreeGrafter"/>
</dbReference>
<evidence type="ECO:0000313" key="8">
    <source>
        <dbReference type="EMBL" id="SLM48689.1"/>
    </source>
</evidence>
<comment type="subcellular location">
    <subcellularLocation>
        <location evidence="1">Cell envelope</location>
    </subcellularLocation>
</comment>
<dbReference type="FunFam" id="2.40.420.20:FF:000001">
    <property type="entry name" value="Efflux RND transporter periplasmic adaptor subunit"/>
    <property type="match status" value="1"/>
</dbReference>
<feature type="domain" description="Multidrug resistance protein MdtA-like C-terminal permuted SH3" evidence="7">
    <location>
        <begin position="308"/>
        <end position="369"/>
    </location>
</feature>
<reference evidence="8 9" key="1">
    <citation type="submission" date="2017-03" db="EMBL/GenBank/DDBJ databases">
        <authorList>
            <person name="Afonso C.L."/>
            <person name="Miller P.J."/>
            <person name="Scott M.A."/>
            <person name="Spackman E."/>
            <person name="Goraichik I."/>
            <person name="Dimitrov K.M."/>
            <person name="Suarez D.L."/>
            <person name="Swayne D.E."/>
        </authorList>
    </citation>
    <scope>NUCLEOTIDE SEQUENCE [LARGE SCALE GENOMIC DNA]</scope>
    <source>
        <strain evidence="8">Genome sequencing of Nitrospira japonica strain NJ11</strain>
    </source>
</reference>
<dbReference type="STRING" id="1325564.NSJP_2517"/>
<dbReference type="Gene3D" id="2.40.50.100">
    <property type="match status" value="1"/>
</dbReference>
<dbReference type="GO" id="GO:0030313">
    <property type="term" value="C:cell envelope"/>
    <property type="evidence" value="ECO:0007669"/>
    <property type="project" value="UniProtKB-SubCell"/>
</dbReference>
<dbReference type="InterPro" id="IPR058627">
    <property type="entry name" value="MdtA-like_C"/>
</dbReference>
<dbReference type="Pfam" id="PF25876">
    <property type="entry name" value="HH_MFP_RND"/>
    <property type="match status" value="1"/>
</dbReference>
<protein>
    <submittedName>
        <fullName evidence="8">Efflux transporter, RND family, MFP subunit</fullName>
    </submittedName>
</protein>
<evidence type="ECO:0000259" key="4">
    <source>
        <dbReference type="Pfam" id="PF25876"/>
    </source>
</evidence>
<evidence type="ECO:0000259" key="7">
    <source>
        <dbReference type="Pfam" id="PF25967"/>
    </source>
</evidence>
<dbReference type="GO" id="GO:0046677">
    <property type="term" value="P:response to antibiotic"/>
    <property type="evidence" value="ECO:0007669"/>
    <property type="project" value="TreeGrafter"/>
</dbReference>
<dbReference type="Pfam" id="PF25917">
    <property type="entry name" value="BSH_RND"/>
    <property type="match status" value="1"/>
</dbReference>
<dbReference type="EMBL" id="LT828648">
    <property type="protein sequence ID" value="SLM48689.1"/>
    <property type="molecule type" value="Genomic_DNA"/>
</dbReference>
<dbReference type="NCBIfam" id="TIGR01730">
    <property type="entry name" value="RND_mfp"/>
    <property type="match status" value="1"/>
</dbReference>
<organism evidence="8 9">
    <name type="scientific">Nitrospira japonica</name>
    <dbReference type="NCBI Taxonomy" id="1325564"/>
    <lineage>
        <taxon>Bacteria</taxon>
        <taxon>Pseudomonadati</taxon>
        <taxon>Nitrospirota</taxon>
        <taxon>Nitrospiria</taxon>
        <taxon>Nitrospirales</taxon>
        <taxon>Nitrospiraceae</taxon>
        <taxon>Nitrospira</taxon>
    </lineage>
</organism>
<feature type="region of interest" description="Disordered" evidence="3">
    <location>
        <begin position="374"/>
        <end position="401"/>
    </location>
</feature>
<evidence type="ECO:0000256" key="1">
    <source>
        <dbReference type="ARBA" id="ARBA00004196"/>
    </source>
</evidence>